<reference evidence="2" key="1">
    <citation type="submission" date="2023-06" db="EMBL/GenBank/DDBJ databases">
        <title>Genome-scale phylogeny and comparative genomics of the fungal order Sordariales.</title>
        <authorList>
            <consortium name="Lawrence Berkeley National Laboratory"/>
            <person name="Hensen N."/>
            <person name="Bonometti L."/>
            <person name="Westerberg I."/>
            <person name="Brannstrom I.O."/>
            <person name="Guillou S."/>
            <person name="Cros-Aarteil S."/>
            <person name="Calhoun S."/>
            <person name="Haridas S."/>
            <person name="Kuo A."/>
            <person name="Mondo S."/>
            <person name="Pangilinan J."/>
            <person name="Riley R."/>
            <person name="Labutti K."/>
            <person name="Andreopoulos B."/>
            <person name="Lipzen A."/>
            <person name="Chen C."/>
            <person name="Yanf M."/>
            <person name="Daum C."/>
            <person name="Ng V."/>
            <person name="Clum A."/>
            <person name="Steindorff A."/>
            <person name="Ohm R."/>
            <person name="Martin F."/>
            <person name="Silar P."/>
            <person name="Natvig D."/>
            <person name="Lalanne C."/>
            <person name="Gautier V."/>
            <person name="Ament-Velasquez S.L."/>
            <person name="Kruys A."/>
            <person name="Hutchinson M.I."/>
            <person name="Powell A.J."/>
            <person name="Barry K."/>
            <person name="Miller A.N."/>
            <person name="Grigoriev I.V."/>
            <person name="Debuchy R."/>
            <person name="Gladieux P."/>
            <person name="Thoren M.H."/>
            <person name="Johannesson H."/>
        </authorList>
    </citation>
    <scope>NUCLEOTIDE SEQUENCE</scope>
    <source>
        <strain evidence="2">SMH2532-1</strain>
    </source>
</reference>
<comment type="caution">
    <text evidence="2">The sequence shown here is derived from an EMBL/GenBank/DDBJ whole genome shotgun (WGS) entry which is preliminary data.</text>
</comment>
<evidence type="ECO:0000313" key="3">
    <source>
        <dbReference type="Proteomes" id="UP001174936"/>
    </source>
</evidence>
<name>A0AA39YUR1_9PEZI</name>
<dbReference type="EMBL" id="JAULSV010000001">
    <property type="protein sequence ID" value="KAK0657957.1"/>
    <property type="molecule type" value="Genomic_DNA"/>
</dbReference>
<protein>
    <submittedName>
        <fullName evidence="2">Heterokaryon incompatibility protein-domain-containing protein</fullName>
    </submittedName>
</protein>
<keyword evidence="3" id="KW-1185">Reference proteome</keyword>
<organism evidence="2 3">
    <name type="scientific">Cercophora newfieldiana</name>
    <dbReference type="NCBI Taxonomy" id="92897"/>
    <lineage>
        <taxon>Eukaryota</taxon>
        <taxon>Fungi</taxon>
        <taxon>Dikarya</taxon>
        <taxon>Ascomycota</taxon>
        <taxon>Pezizomycotina</taxon>
        <taxon>Sordariomycetes</taxon>
        <taxon>Sordariomycetidae</taxon>
        <taxon>Sordariales</taxon>
        <taxon>Lasiosphaeriaceae</taxon>
        <taxon>Cercophora</taxon>
    </lineage>
</organism>
<feature type="non-terminal residue" evidence="2">
    <location>
        <position position="355"/>
    </location>
</feature>
<dbReference type="PANTHER" id="PTHR33112">
    <property type="entry name" value="DOMAIN PROTEIN, PUTATIVE-RELATED"/>
    <property type="match status" value="1"/>
</dbReference>
<dbReference type="InterPro" id="IPR010730">
    <property type="entry name" value="HET"/>
</dbReference>
<accession>A0AA39YUR1</accession>
<gene>
    <name evidence="2" type="ORF">B0T16DRAFT_316826</name>
</gene>
<proteinExistence type="predicted"/>
<dbReference type="Pfam" id="PF06985">
    <property type="entry name" value="HET"/>
    <property type="match status" value="1"/>
</dbReference>
<dbReference type="Proteomes" id="UP001174936">
    <property type="component" value="Unassembled WGS sequence"/>
</dbReference>
<dbReference type="PANTHER" id="PTHR33112:SF9">
    <property type="entry name" value="HETEROKARYON INCOMPATIBILITY DOMAIN-CONTAINING PROTEIN"/>
    <property type="match status" value="1"/>
</dbReference>
<dbReference type="AlphaFoldDB" id="A0AA39YUR1"/>
<evidence type="ECO:0000313" key="2">
    <source>
        <dbReference type="EMBL" id="KAK0657957.1"/>
    </source>
</evidence>
<feature type="domain" description="Heterokaryon incompatibility" evidence="1">
    <location>
        <begin position="88"/>
        <end position="202"/>
    </location>
</feature>
<evidence type="ECO:0000259" key="1">
    <source>
        <dbReference type="Pfam" id="PF06985"/>
    </source>
</evidence>
<sequence>MVVEFYTLPDAPSIWPGLGPGRQVSTNSSTDECVSLARKWLQGCLSSHPECRRPEPSEPQLPTRVVAVGSCDEETRVVVTKPGDRGEYAALSHCWGGAHPTVLLSSNLEALQAKLNFDTSSNTFREAVSFTRRLGIPYLWIDSLCILQDKDDLSDWEREAPKMSSVYNSATVTLSAASSSDTSGGLFPSQGIREPRQRIVHSLVEPEAPHLRARAWVLQEDQLSPRMLHFRKEELAWTCSSCSRCECRIRPDDDKPYRSRMFCLQWPTMVMDYTRRSLTRERDRIAALSGLAGYIERCTTDTFFCGLFYEDISFQLLWYIDRDAHPPRQDPPQARFSAPYAPSWSWMSVPGPISY</sequence>